<dbReference type="InterPro" id="IPR019425">
    <property type="entry name" value="7TM_GPCR_serpentine_rcpt_Srt"/>
</dbReference>
<evidence type="ECO:0000313" key="1">
    <source>
        <dbReference type="EMBL" id="CAD2149186.1"/>
    </source>
</evidence>
<dbReference type="Pfam" id="PF10321">
    <property type="entry name" value="7TM_GPCR_Srt"/>
    <property type="match status" value="1"/>
</dbReference>
<dbReference type="Proteomes" id="UP000580250">
    <property type="component" value="Unassembled WGS sequence"/>
</dbReference>
<protein>
    <submittedName>
        <fullName evidence="1">Uncharacterized protein</fullName>
    </submittedName>
</protein>
<organism evidence="1 2">
    <name type="scientific">Meloidogyne enterolobii</name>
    <name type="common">Root-knot nematode worm</name>
    <name type="synonym">Meloidogyne mayaguensis</name>
    <dbReference type="NCBI Taxonomy" id="390850"/>
    <lineage>
        <taxon>Eukaryota</taxon>
        <taxon>Metazoa</taxon>
        <taxon>Ecdysozoa</taxon>
        <taxon>Nematoda</taxon>
        <taxon>Chromadorea</taxon>
        <taxon>Rhabditida</taxon>
        <taxon>Tylenchina</taxon>
        <taxon>Tylenchomorpha</taxon>
        <taxon>Tylenchoidea</taxon>
        <taxon>Meloidogynidae</taxon>
        <taxon>Meloidogyninae</taxon>
        <taxon>Meloidogyne</taxon>
    </lineage>
</organism>
<comment type="caution">
    <text evidence="1">The sequence shown here is derived from an EMBL/GenBank/DDBJ whole genome shotgun (WGS) entry which is preliminary data.</text>
</comment>
<reference evidence="1 2" key="1">
    <citation type="submission" date="2020-08" db="EMBL/GenBank/DDBJ databases">
        <authorList>
            <person name="Koutsovoulos G."/>
            <person name="Danchin GJ E."/>
        </authorList>
    </citation>
    <scope>NUCLEOTIDE SEQUENCE [LARGE SCALE GENOMIC DNA]</scope>
</reference>
<name>A0A6V7U8M1_MELEN</name>
<dbReference type="EMBL" id="CAJEWN010000043">
    <property type="protein sequence ID" value="CAD2149186.1"/>
    <property type="molecule type" value="Genomic_DNA"/>
</dbReference>
<evidence type="ECO:0000313" key="2">
    <source>
        <dbReference type="Proteomes" id="UP000580250"/>
    </source>
</evidence>
<sequence>MFNTSTGIVYSYNLKNPDSGYFLQMLAHFSWLHVHGFPPIVYLTLNKTIRNDTKILFKNIRQKISPIGNMNSMLG</sequence>
<dbReference type="AlphaFoldDB" id="A0A6V7U8M1"/>
<gene>
    <name evidence="1" type="ORF">MENT_LOCUS9596</name>
</gene>
<accession>A0A6V7U8M1</accession>
<proteinExistence type="predicted"/>